<name>A0A8H7ME95_9PLEO</name>
<gene>
    <name evidence="4" type="ORF">EKO04_010236</name>
</gene>
<comment type="similarity">
    <text evidence="1">Belongs to the short-chain dehydrogenases/reductases (SDR) family.</text>
</comment>
<proteinExistence type="inferred from homology"/>
<dbReference type="PRINTS" id="PR00081">
    <property type="entry name" value="GDHRDH"/>
</dbReference>
<dbReference type="InterPro" id="IPR020904">
    <property type="entry name" value="Sc_DH/Rdtase_CS"/>
</dbReference>
<evidence type="ECO:0000313" key="4">
    <source>
        <dbReference type="EMBL" id="KAF9691733.1"/>
    </source>
</evidence>
<keyword evidence="5" id="KW-1185">Reference proteome</keyword>
<evidence type="ECO:0008006" key="6">
    <source>
        <dbReference type="Google" id="ProtNLM"/>
    </source>
</evidence>
<sequence>MSIALAVSQTREGGFEYIYRKVPMTGALTTTAKSVPTMPAPNAIPFKSTPLDFSQSPDLSNLKGRSVLITGAARGIGLACATQLAEAGAIVTISDIRSGAGEAAARELTSKHLRVQFVQSDVTSYPSQAELFRRAIAFGEGKIDVVVPNAGICAEQNLLDMMPTDAPDLNVAPPEPGYSTMDVNLRGVYYSCYLALHYFRLPRDASFAPSIILIASLAGYVGFPSSATYSMSKFGVRGLFYGTRDRAAAANPPVRMNLVAPWFVPTAMTAQEDFLASEAGAMMKTMGPAQLAGVVQAVTHFSADENAHGRAAGIFPQGVLDLGDDLEGGFAGERTQQGILDIVAAVSAATEKPADELTRQDSAAGTEAGGFMGLVK</sequence>
<dbReference type="InterPro" id="IPR036291">
    <property type="entry name" value="NAD(P)-bd_dom_sf"/>
</dbReference>
<keyword evidence="2" id="KW-0521">NADP</keyword>
<dbReference type="SUPFAM" id="SSF51735">
    <property type="entry name" value="NAD(P)-binding Rossmann-fold domains"/>
    <property type="match status" value="1"/>
</dbReference>
<dbReference type="GO" id="GO:0005737">
    <property type="term" value="C:cytoplasm"/>
    <property type="evidence" value="ECO:0007669"/>
    <property type="project" value="TreeGrafter"/>
</dbReference>
<evidence type="ECO:0000256" key="2">
    <source>
        <dbReference type="ARBA" id="ARBA00022857"/>
    </source>
</evidence>
<accession>A0A8H7ME95</accession>
<dbReference type="AlphaFoldDB" id="A0A8H7ME95"/>
<dbReference type="InterPro" id="IPR002347">
    <property type="entry name" value="SDR_fam"/>
</dbReference>
<dbReference type="PROSITE" id="PS00061">
    <property type="entry name" value="ADH_SHORT"/>
    <property type="match status" value="1"/>
</dbReference>
<dbReference type="Proteomes" id="UP000651452">
    <property type="component" value="Unassembled WGS sequence"/>
</dbReference>
<dbReference type="EMBL" id="RZGK01000020">
    <property type="protein sequence ID" value="KAF9691733.1"/>
    <property type="molecule type" value="Genomic_DNA"/>
</dbReference>
<keyword evidence="3" id="KW-0560">Oxidoreductase</keyword>
<dbReference type="Gene3D" id="3.40.50.720">
    <property type="entry name" value="NAD(P)-binding Rossmann-like Domain"/>
    <property type="match status" value="1"/>
</dbReference>
<dbReference type="Pfam" id="PF00106">
    <property type="entry name" value="adh_short"/>
    <property type="match status" value="1"/>
</dbReference>
<dbReference type="PANTHER" id="PTHR44229:SF4">
    <property type="entry name" value="15-HYDROXYPROSTAGLANDIN DEHYDROGENASE [NAD(+)]"/>
    <property type="match status" value="1"/>
</dbReference>
<evidence type="ECO:0000256" key="3">
    <source>
        <dbReference type="ARBA" id="ARBA00023002"/>
    </source>
</evidence>
<evidence type="ECO:0000256" key="1">
    <source>
        <dbReference type="ARBA" id="ARBA00006484"/>
    </source>
</evidence>
<protein>
    <recommendedName>
        <fullName evidence="6">NAD(P)-binding protein</fullName>
    </recommendedName>
</protein>
<organism evidence="4 5">
    <name type="scientific">Ascochyta lentis</name>
    <dbReference type="NCBI Taxonomy" id="205686"/>
    <lineage>
        <taxon>Eukaryota</taxon>
        <taxon>Fungi</taxon>
        <taxon>Dikarya</taxon>
        <taxon>Ascomycota</taxon>
        <taxon>Pezizomycotina</taxon>
        <taxon>Dothideomycetes</taxon>
        <taxon>Pleosporomycetidae</taxon>
        <taxon>Pleosporales</taxon>
        <taxon>Pleosporineae</taxon>
        <taxon>Didymellaceae</taxon>
        <taxon>Ascochyta</taxon>
    </lineage>
</organism>
<dbReference type="GO" id="GO:0016616">
    <property type="term" value="F:oxidoreductase activity, acting on the CH-OH group of donors, NAD or NADP as acceptor"/>
    <property type="evidence" value="ECO:0007669"/>
    <property type="project" value="TreeGrafter"/>
</dbReference>
<comment type="caution">
    <text evidence="4">The sequence shown here is derived from an EMBL/GenBank/DDBJ whole genome shotgun (WGS) entry which is preliminary data.</text>
</comment>
<dbReference type="PANTHER" id="PTHR44229">
    <property type="entry name" value="15-HYDROXYPROSTAGLANDIN DEHYDROGENASE [NAD(+)]"/>
    <property type="match status" value="1"/>
</dbReference>
<reference evidence="4" key="2">
    <citation type="submission" date="2020-09" db="EMBL/GenBank/DDBJ databases">
        <title>Reference genome assembly for Australian Ascochyta lentis isolate Al4.</title>
        <authorList>
            <person name="Lee R.C."/>
            <person name="Farfan-Caceres L.M."/>
            <person name="Debler J.W."/>
            <person name="Williams A.H."/>
            <person name="Henares B.M."/>
        </authorList>
    </citation>
    <scope>NUCLEOTIDE SEQUENCE</scope>
    <source>
        <strain evidence="4">Al4</strain>
    </source>
</reference>
<reference evidence="4" key="1">
    <citation type="submission" date="2018-12" db="EMBL/GenBank/DDBJ databases">
        <authorList>
            <person name="Syme R.A."/>
            <person name="Farfan-Caceres L."/>
            <person name="Lichtenzveig J."/>
        </authorList>
    </citation>
    <scope>NUCLEOTIDE SEQUENCE</scope>
    <source>
        <strain evidence="4">Al4</strain>
    </source>
</reference>
<dbReference type="OrthoDB" id="5371740at2759"/>
<evidence type="ECO:0000313" key="5">
    <source>
        <dbReference type="Proteomes" id="UP000651452"/>
    </source>
</evidence>